<dbReference type="AlphaFoldDB" id="A0A3M6TH35"/>
<feature type="non-terminal residue" evidence="1">
    <location>
        <position position="203"/>
    </location>
</feature>
<proteinExistence type="predicted"/>
<protein>
    <submittedName>
        <fullName evidence="1">Uncharacterized protein</fullName>
    </submittedName>
</protein>
<reference evidence="1 2" key="1">
    <citation type="journal article" date="2018" name="Sci. Rep.">
        <title>Comparative analysis of the Pocillopora damicornis genome highlights role of immune system in coral evolution.</title>
        <authorList>
            <person name="Cunning R."/>
            <person name="Bay R.A."/>
            <person name="Gillette P."/>
            <person name="Baker A.C."/>
            <person name="Traylor-Knowles N."/>
        </authorList>
    </citation>
    <scope>NUCLEOTIDE SEQUENCE [LARGE SCALE GENOMIC DNA]</scope>
    <source>
        <strain evidence="1">RSMAS</strain>
        <tissue evidence="1">Whole animal</tissue>
    </source>
</reference>
<keyword evidence="2" id="KW-1185">Reference proteome</keyword>
<organism evidence="1 2">
    <name type="scientific">Pocillopora damicornis</name>
    <name type="common">Cauliflower coral</name>
    <name type="synonym">Millepora damicornis</name>
    <dbReference type="NCBI Taxonomy" id="46731"/>
    <lineage>
        <taxon>Eukaryota</taxon>
        <taxon>Metazoa</taxon>
        <taxon>Cnidaria</taxon>
        <taxon>Anthozoa</taxon>
        <taxon>Hexacorallia</taxon>
        <taxon>Scleractinia</taxon>
        <taxon>Astrocoeniina</taxon>
        <taxon>Pocilloporidae</taxon>
        <taxon>Pocillopora</taxon>
    </lineage>
</organism>
<dbReference type="EMBL" id="RCHS01003600">
    <property type="protein sequence ID" value="RMX40648.1"/>
    <property type="molecule type" value="Genomic_DNA"/>
</dbReference>
<evidence type="ECO:0000313" key="1">
    <source>
        <dbReference type="EMBL" id="RMX40648.1"/>
    </source>
</evidence>
<gene>
    <name evidence="1" type="ORF">pdam_00009893</name>
</gene>
<evidence type="ECO:0000313" key="2">
    <source>
        <dbReference type="Proteomes" id="UP000275408"/>
    </source>
</evidence>
<name>A0A3M6TH35_POCDA</name>
<dbReference type="Proteomes" id="UP000275408">
    <property type="component" value="Unassembled WGS sequence"/>
</dbReference>
<sequence>MTGSVNRQYEAIIVSQLDTKRGFCLVPSLIVFNKVGSARNVIMPTVFLYSFKLLSMERHCDSKSLPQNATHKPSCSSFPGLARPGARYHSTVATSFTGPIRETGELWLLTSLNPMIPNASSLASIVKYATDGDAVIPFPPACIDQDMKHMGSLESTKDAFLGTLQTSQVLHISMNTQLTYEPIVLQHFPPDGKIFSQGICLLT</sequence>
<comment type="caution">
    <text evidence="1">The sequence shown here is derived from an EMBL/GenBank/DDBJ whole genome shotgun (WGS) entry which is preliminary data.</text>
</comment>
<accession>A0A3M6TH35</accession>